<keyword evidence="2 6" id="KW-0812">Transmembrane</keyword>
<evidence type="ECO:0000256" key="2">
    <source>
        <dbReference type="ARBA" id="ARBA00022692"/>
    </source>
</evidence>
<dbReference type="Proteomes" id="UP000002255">
    <property type="component" value="Chromosome"/>
</dbReference>
<dbReference type="PANTHER" id="PTHR30168">
    <property type="entry name" value="PUTATIVE MEMBRANE PROTEIN YPFJ"/>
    <property type="match status" value="1"/>
</dbReference>
<dbReference type="InterPro" id="IPR007343">
    <property type="entry name" value="Uncharacterised_pept_Zn_put"/>
</dbReference>
<evidence type="ECO:0000313" key="8">
    <source>
        <dbReference type="Proteomes" id="UP000002255"/>
    </source>
</evidence>
<feature type="transmembrane region" description="Helical" evidence="6">
    <location>
        <begin position="26"/>
        <end position="47"/>
    </location>
</feature>
<proteinExistence type="predicted"/>
<comment type="subcellular location">
    <subcellularLocation>
        <location evidence="1">Membrane</location>
        <topology evidence="1">Single-pass membrane protein</topology>
    </subcellularLocation>
</comment>
<evidence type="ECO:0008006" key="9">
    <source>
        <dbReference type="Google" id="ProtNLM"/>
    </source>
</evidence>
<evidence type="ECO:0000256" key="4">
    <source>
        <dbReference type="ARBA" id="ARBA00023136"/>
    </source>
</evidence>
<dbReference type="eggNOG" id="COG2321">
    <property type="taxonomic scope" value="Bacteria"/>
</dbReference>
<gene>
    <name evidence="7" type="ordered locus">Xcel_1412</name>
</gene>
<dbReference type="GO" id="GO:0016020">
    <property type="term" value="C:membrane"/>
    <property type="evidence" value="ECO:0007669"/>
    <property type="project" value="UniProtKB-SubCell"/>
</dbReference>
<feature type="region of interest" description="Disordered" evidence="5">
    <location>
        <begin position="1"/>
        <end position="22"/>
    </location>
</feature>
<keyword evidence="4 6" id="KW-0472">Membrane</keyword>
<dbReference type="Pfam" id="PF04228">
    <property type="entry name" value="Zn_peptidase"/>
    <property type="match status" value="1"/>
</dbReference>
<evidence type="ECO:0000256" key="3">
    <source>
        <dbReference type="ARBA" id="ARBA00022989"/>
    </source>
</evidence>
<reference evidence="7 8" key="2">
    <citation type="journal article" date="2010" name="Stand. Genomic Sci.">
        <title>Complete genome sequence of Xylanimonas cellulosilytica type strain (XIL07).</title>
        <authorList>
            <person name="Foster B."/>
            <person name="Pukall R."/>
            <person name="Abt B."/>
            <person name="Nolan M."/>
            <person name="Glavina Del Rio T."/>
            <person name="Chen F."/>
            <person name="Lucas S."/>
            <person name="Tice H."/>
            <person name="Pitluck S."/>
            <person name="Cheng J.-F."/>
            <person name="Chertkov O."/>
            <person name="Brettin T."/>
            <person name="Han C."/>
            <person name="Detter J.C."/>
            <person name="Bruce D."/>
            <person name="Goodwin L."/>
            <person name="Ivanova N."/>
            <person name="Mavromatis K."/>
            <person name="Pati A."/>
            <person name="Mikhailova N."/>
            <person name="Chen A."/>
            <person name="Palaniappan K."/>
            <person name="Land M."/>
            <person name="Hauser L."/>
            <person name="Chang Y.-J."/>
            <person name="Jeffries C.D."/>
            <person name="Chain P."/>
            <person name="Rohde M."/>
            <person name="Goeker M."/>
            <person name="Bristow J."/>
            <person name="Eisen J.A."/>
            <person name="Markowitz V."/>
            <person name="Hugenholtz P."/>
            <person name="Kyrpides N.C."/>
            <person name="Klenk H.-P."/>
            <person name="Lapidus A."/>
        </authorList>
    </citation>
    <scope>NUCLEOTIDE SEQUENCE [LARGE SCALE GENOMIC DNA]</scope>
    <source>
        <strain evidence="8">DSM 15894 / CECT 5975 / LMG 20990 / XIL07</strain>
    </source>
</reference>
<evidence type="ECO:0000256" key="1">
    <source>
        <dbReference type="ARBA" id="ARBA00004167"/>
    </source>
</evidence>
<dbReference type="PANTHER" id="PTHR30168:SF0">
    <property type="entry name" value="INNER MEMBRANE PROTEIN"/>
    <property type="match status" value="1"/>
</dbReference>
<keyword evidence="3 6" id="KW-1133">Transmembrane helix</keyword>
<evidence type="ECO:0000313" key="7">
    <source>
        <dbReference type="EMBL" id="ACZ30443.1"/>
    </source>
</evidence>
<dbReference type="HOGENOM" id="CLU_059329_1_0_11"/>
<dbReference type="STRING" id="446471.Xcel_1412"/>
<reference evidence="8" key="1">
    <citation type="submission" date="2009-11" db="EMBL/GenBank/DDBJ databases">
        <title>The complete chromosome of Xylanimonas cellulosilytica DSM 15894.</title>
        <authorList>
            <consortium name="US DOE Joint Genome Institute (JGI-PGF)"/>
            <person name="Lucas S."/>
            <person name="Copeland A."/>
            <person name="Lapidus A."/>
            <person name="Glavina del Rio T."/>
            <person name="Dalin E."/>
            <person name="Tice H."/>
            <person name="Bruce D."/>
            <person name="Goodwin L."/>
            <person name="Pitluck S."/>
            <person name="Kyrpides N."/>
            <person name="Mavromatis K."/>
            <person name="Ivanova N."/>
            <person name="Mikhailova N."/>
            <person name="Foster B."/>
            <person name="Clum A."/>
            <person name="Brettin T."/>
            <person name="Detter J.C."/>
            <person name="Han C."/>
            <person name="Larimer F."/>
            <person name="Land M."/>
            <person name="Hauser L."/>
            <person name="Markowitz V."/>
            <person name="Cheng J.F."/>
            <person name="Hugenholtz P."/>
            <person name="Woyke T."/>
            <person name="Wu D."/>
            <person name="Gehrich-Schroeter G."/>
            <person name="Schneider S."/>
            <person name="Pukall S.R."/>
            <person name="Klenk H.P."/>
            <person name="Eisen J.A."/>
        </authorList>
    </citation>
    <scope>NUCLEOTIDE SEQUENCE [LARGE SCALE GENOMIC DNA]</scope>
    <source>
        <strain evidence="8">DSM 15894 / CECT 5975 / LMG 20990 / XIL07</strain>
    </source>
</reference>
<dbReference type="AlphaFoldDB" id="D1BRI8"/>
<protein>
    <recommendedName>
        <fullName evidence="9">Neutral zinc metallopeptidase</fullName>
    </recommendedName>
</protein>
<evidence type="ECO:0000256" key="6">
    <source>
        <dbReference type="SAM" id="Phobius"/>
    </source>
</evidence>
<dbReference type="KEGG" id="xce:Xcel_1412"/>
<sequence length="304" mass="31397">MGFMTFTEGGQFEGGRVRKGGGSRRTGVIAGGGIGAVLVALLAMFLGGGGDLSGLTSALTGDGTQGQVPVGEGGFIGDCTAVQANIDPECELSATVQSLDAYWAEVLPAQAGVQYVQPPVESFSMATTTGCGSATADTGPFYCPPDQTIYIDLSFYDDLVQRFGSSGGPLARKYVVAHEMGHHIENLLGAMDAAQRGGSGAESDSVRIELMADCLAGMWAAHAATTVDPDTGIVFMNPPTQQDLDDAVSAAQAVGDDRIQRASTGQVNPDLFTHGTSQQRVEWFARGYNGGTLATCNALDAARL</sequence>
<keyword evidence="8" id="KW-1185">Reference proteome</keyword>
<organism evidence="7 8">
    <name type="scientific">Xylanimonas cellulosilytica (strain DSM 15894 / JCM 12276 / CECT 5975 / KCTC 9989 / LMG 20990 / NBRC 107835 / XIL07)</name>
    <dbReference type="NCBI Taxonomy" id="446471"/>
    <lineage>
        <taxon>Bacteria</taxon>
        <taxon>Bacillati</taxon>
        <taxon>Actinomycetota</taxon>
        <taxon>Actinomycetes</taxon>
        <taxon>Micrococcales</taxon>
        <taxon>Promicromonosporaceae</taxon>
        <taxon>Xylanimonas</taxon>
    </lineage>
</organism>
<dbReference type="SUPFAM" id="SSF55486">
    <property type="entry name" value="Metalloproteases ('zincins'), catalytic domain"/>
    <property type="match status" value="1"/>
</dbReference>
<name>D1BRI8_XYLCX</name>
<evidence type="ECO:0000256" key="5">
    <source>
        <dbReference type="SAM" id="MobiDB-lite"/>
    </source>
</evidence>
<dbReference type="EMBL" id="CP001821">
    <property type="protein sequence ID" value="ACZ30443.1"/>
    <property type="molecule type" value="Genomic_DNA"/>
</dbReference>
<accession>D1BRI8</accession>